<reference evidence="16" key="1">
    <citation type="journal article" date="2021" name="PeerJ">
        <title>Extensive microbial diversity within the chicken gut microbiome revealed by metagenomics and culture.</title>
        <authorList>
            <person name="Gilroy R."/>
            <person name="Ravi A."/>
            <person name="Getino M."/>
            <person name="Pursley I."/>
            <person name="Horton D.L."/>
            <person name="Alikhan N.F."/>
            <person name="Baker D."/>
            <person name="Gharbi K."/>
            <person name="Hall N."/>
            <person name="Watson M."/>
            <person name="Adriaenssens E.M."/>
            <person name="Foster-Nyarko E."/>
            <person name="Jarju S."/>
            <person name="Secka A."/>
            <person name="Antonio M."/>
            <person name="Oren A."/>
            <person name="Chaudhuri R.R."/>
            <person name="La Ragione R."/>
            <person name="Hildebrand F."/>
            <person name="Pallen M.J."/>
        </authorList>
    </citation>
    <scope>NUCLEOTIDE SEQUENCE</scope>
    <source>
        <strain evidence="16">ChiHejej3B27-2180</strain>
    </source>
</reference>
<name>A0A9D1QQ11_9LACO</name>
<dbReference type="GO" id="GO:0006189">
    <property type="term" value="P:'de novo' IMP biosynthetic process"/>
    <property type="evidence" value="ECO:0007669"/>
    <property type="project" value="UniProtKB-UniRule"/>
</dbReference>
<dbReference type="InterPro" id="IPR020562">
    <property type="entry name" value="PRibGlycinamide_synth_N"/>
</dbReference>
<evidence type="ECO:0000256" key="9">
    <source>
        <dbReference type="ARBA" id="ARBA00023211"/>
    </source>
</evidence>
<evidence type="ECO:0000256" key="1">
    <source>
        <dbReference type="ARBA" id="ARBA00001936"/>
    </source>
</evidence>
<keyword evidence="5 13" id="KW-0436">Ligase</keyword>
<dbReference type="InterPro" id="IPR020559">
    <property type="entry name" value="PRibGlycinamide_synth_CS"/>
</dbReference>
<evidence type="ECO:0000256" key="14">
    <source>
        <dbReference type="PROSITE-ProRule" id="PRU00409"/>
    </source>
</evidence>
<dbReference type="EC" id="6.3.4.13" evidence="4 13"/>
<dbReference type="InterPro" id="IPR011761">
    <property type="entry name" value="ATP-grasp"/>
</dbReference>
<dbReference type="HAMAP" id="MF_00138">
    <property type="entry name" value="GARS"/>
    <property type="match status" value="1"/>
</dbReference>
<comment type="pathway">
    <text evidence="3 13">Purine metabolism; IMP biosynthesis via de novo pathway; N(1)-(5-phospho-D-ribosyl)glycinamide from 5-phospho-alpha-D-ribose 1-diphosphate: step 2/2.</text>
</comment>
<dbReference type="Gene3D" id="3.40.50.20">
    <property type="match status" value="1"/>
</dbReference>
<dbReference type="Pfam" id="PF02843">
    <property type="entry name" value="GARS_C"/>
    <property type="match status" value="1"/>
</dbReference>
<comment type="similarity">
    <text evidence="10 13">Belongs to the GARS family.</text>
</comment>
<dbReference type="Gene3D" id="3.30.1490.20">
    <property type="entry name" value="ATP-grasp fold, A domain"/>
    <property type="match status" value="1"/>
</dbReference>
<keyword evidence="6 14" id="KW-0547">Nucleotide-binding</keyword>
<dbReference type="SUPFAM" id="SSF52440">
    <property type="entry name" value="PreATP-grasp domain"/>
    <property type="match status" value="1"/>
</dbReference>
<evidence type="ECO:0000256" key="3">
    <source>
        <dbReference type="ARBA" id="ARBA00005174"/>
    </source>
</evidence>
<comment type="caution">
    <text evidence="16">The sequence shown here is derived from an EMBL/GenBank/DDBJ whole genome shotgun (WGS) entry which is preliminary data.</text>
</comment>
<comment type="cofactor">
    <cofactor evidence="1">
        <name>Mn(2+)</name>
        <dbReference type="ChEBI" id="CHEBI:29035"/>
    </cofactor>
</comment>
<dbReference type="Gene3D" id="3.90.600.10">
    <property type="entry name" value="Phosphoribosylglycinamide synthetase, C-terminal domain"/>
    <property type="match status" value="1"/>
</dbReference>
<protein>
    <recommendedName>
        <fullName evidence="4 13">Phosphoribosylamine--glycine ligase</fullName>
        <ecNumber evidence="4 13">6.3.4.13</ecNumber>
    </recommendedName>
    <alternativeName>
        <fullName evidence="13">GARS</fullName>
    </alternativeName>
    <alternativeName>
        <fullName evidence="11 13">Glycinamide ribonucleotide synthetase</fullName>
    </alternativeName>
    <alternativeName>
        <fullName evidence="12 13">Phosphoribosylglycinamide synthetase</fullName>
    </alternativeName>
</protein>
<comment type="catalytic activity">
    <reaction evidence="13">
        <text>5-phospho-beta-D-ribosylamine + glycine + ATP = N(1)-(5-phospho-beta-D-ribosyl)glycinamide + ADP + phosphate + H(+)</text>
        <dbReference type="Rhea" id="RHEA:17453"/>
        <dbReference type="ChEBI" id="CHEBI:15378"/>
        <dbReference type="ChEBI" id="CHEBI:30616"/>
        <dbReference type="ChEBI" id="CHEBI:43474"/>
        <dbReference type="ChEBI" id="CHEBI:57305"/>
        <dbReference type="ChEBI" id="CHEBI:58681"/>
        <dbReference type="ChEBI" id="CHEBI:143788"/>
        <dbReference type="ChEBI" id="CHEBI:456216"/>
        <dbReference type="EC" id="6.3.4.13"/>
    </reaction>
</comment>
<dbReference type="PROSITE" id="PS00184">
    <property type="entry name" value="GARS"/>
    <property type="match status" value="1"/>
</dbReference>
<dbReference type="EMBL" id="DXGK01000100">
    <property type="protein sequence ID" value="HIW70659.1"/>
    <property type="molecule type" value="Genomic_DNA"/>
</dbReference>
<evidence type="ECO:0000256" key="12">
    <source>
        <dbReference type="ARBA" id="ARBA00042864"/>
    </source>
</evidence>
<gene>
    <name evidence="13 16" type="primary">purD</name>
    <name evidence="16" type="ORF">H9876_04735</name>
</gene>
<dbReference type="InterPro" id="IPR011054">
    <property type="entry name" value="Rudment_hybrid_motif"/>
</dbReference>
<sequence>MEDRLTLLVVGEGGREFAIAKKLKQSPHVATVYCAPGNIGMLTVGVTPVNIAEMDLNGLLQFAIEKHVDWTFVGPENVLCAGIVDKFQLAGQKIIGPTKRAAQLEGSKDYALSFMDKYHVPTAKHETFTSEDEALAGLADFGLPVVVKENGLAGGKGVVIAQDESTAKKVIHEMMAGPQTAIVLEECLTGPEYSLFCLVAGDQYRILPMAQDHKRAYDGDHGPNTGGMGAYSPLPQLADDDYQRMVSEVVEPTIHGLVAGNYDYHGILYIGLMMTADGPKVIEYNVRLGDPETQVILPRLKTDFAELLQAVVDDRPLPAIEESSQAVLGVVLAAKGYPQHPAYYPSLGKLPAEDGIAIDYANVTGRLDDLYGSGGRLAMVIAEAPTLQEAAQRVYGYLGRLNELDCFYRHDIGKKAGINIQ</sequence>
<evidence type="ECO:0000256" key="10">
    <source>
        <dbReference type="ARBA" id="ARBA00038345"/>
    </source>
</evidence>
<dbReference type="InterPro" id="IPR020560">
    <property type="entry name" value="PRibGlycinamide_synth_C-dom"/>
</dbReference>
<evidence type="ECO:0000256" key="5">
    <source>
        <dbReference type="ARBA" id="ARBA00022598"/>
    </source>
</evidence>
<evidence type="ECO:0000256" key="6">
    <source>
        <dbReference type="ARBA" id="ARBA00022741"/>
    </source>
</evidence>
<dbReference type="InterPro" id="IPR020561">
    <property type="entry name" value="PRibGlycinamid_synth_ATP-grasp"/>
</dbReference>
<dbReference type="PANTHER" id="PTHR43472:SF1">
    <property type="entry name" value="PHOSPHORIBOSYLAMINE--GLYCINE LIGASE, CHLOROPLASTIC"/>
    <property type="match status" value="1"/>
</dbReference>
<evidence type="ECO:0000313" key="17">
    <source>
        <dbReference type="Proteomes" id="UP000886878"/>
    </source>
</evidence>
<keyword evidence="8 14" id="KW-0067">ATP-binding</keyword>
<evidence type="ECO:0000256" key="13">
    <source>
        <dbReference type="HAMAP-Rule" id="MF_00138"/>
    </source>
</evidence>
<dbReference type="InterPro" id="IPR016185">
    <property type="entry name" value="PreATP-grasp_dom_sf"/>
</dbReference>
<reference evidence="16" key="2">
    <citation type="submission" date="2021-04" db="EMBL/GenBank/DDBJ databases">
        <authorList>
            <person name="Gilroy R."/>
        </authorList>
    </citation>
    <scope>NUCLEOTIDE SEQUENCE</scope>
    <source>
        <strain evidence="16">ChiHejej3B27-2180</strain>
    </source>
</reference>
<dbReference type="GO" id="GO:0009113">
    <property type="term" value="P:purine nucleobase biosynthetic process"/>
    <property type="evidence" value="ECO:0007669"/>
    <property type="project" value="InterPro"/>
</dbReference>
<dbReference type="GO" id="GO:0005524">
    <property type="term" value="F:ATP binding"/>
    <property type="evidence" value="ECO:0007669"/>
    <property type="project" value="UniProtKB-UniRule"/>
</dbReference>
<dbReference type="SMART" id="SM01210">
    <property type="entry name" value="GARS_C"/>
    <property type="match status" value="1"/>
</dbReference>
<dbReference type="Proteomes" id="UP000886878">
    <property type="component" value="Unassembled WGS sequence"/>
</dbReference>
<evidence type="ECO:0000256" key="8">
    <source>
        <dbReference type="ARBA" id="ARBA00022840"/>
    </source>
</evidence>
<dbReference type="SMART" id="SM01209">
    <property type="entry name" value="GARS_A"/>
    <property type="match status" value="1"/>
</dbReference>
<dbReference type="InterPro" id="IPR013815">
    <property type="entry name" value="ATP_grasp_subdomain_1"/>
</dbReference>
<evidence type="ECO:0000313" key="16">
    <source>
        <dbReference type="EMBL" id="HIW70659.1"/>
    </source>
</evidence>
<dbReference type="SUPFAM" id="SSF51246">
    <property type="entry name" value="Rudiment single hybrid motif"/>
    <property type="match status" value="1"/>
</dbReference>
<dbReference type="Pfam" id="PF01071">
    <property type="entry name" value="GARS_A"/>
    <property type="match status" value="1"/>
</dbReference>
<evidence type="ECO:0000256" key="7">
    <source>
        <dbReference type="ARBA" id="ARBA00022755"/>
    </source>
</evidence>
<dbReference type="InterPro" id="IPR000115">
    <property type="entry name" value="PRibGlycinamide_synth"/>
</dbReference>
<dbReference type="PROSITE" id="PS50975">
    <property type="entry name" value="ATP_GRASP"/>
    <property type="match status" value="1"/>
</dbReference>
<dbReference type="NCBIfam" id="TIGR00877">
    <property type="entry name" value="purD"/>
    <property type="match status" value="1"/>
</dbReference>
<dbReference type="SUPFAM" id="SSF56059">
    <property type="entry name" value="Glutathione synthetase ATP-binding domain-like"/>
    <property type="match status" value="1"/>
</dbReference>
<evidence type="ECO:0000259" key="15">
    <source>
        <dbReference type="PROSITE" id="PS50975"/>
    </source>
</evidence>
<organism evidence="16 17">
    <name type="scientific">Candidatus Limosilactobacillus merdipullorum</name>
    <dbReference type="NCBI Taxonomy" id="2838653"/>
    <lineage>
        <taxon>Bacteria</taxon>
        <taxon>Bacillati</taxon>
        <taxon>Bacillota</taxon>
        <taxon>Bacilli</taxon>
        <taxon>Lactobacillales</taxon>
        <taxon>Lactobacillaceae</taxon>
        <taxon>Limosilactobacillus</taxon>
    </lineage>
</organism>
<evidence type="ECO:0000256" key="11">
    <source>
        <dbReference type="ARBA" id="ARBA00042242"/>
    </source>
</evidence>
<dbReference type="PANTHER" id="PTHR43472">
    <property type="entry name" value="PHOSPHORIBOSYLAMINE--GLYCINE LIGASE"/>
    <property type="match status" value="1"/>
</dbReference>
<keyword evidence="7 13" id="KW-0658">Purine biosynthesis</keyword>
<dbReference type="GO" id="GO:0046872">
    <property type="term" value="F:metal ion binding"/>
    <property type="evidence" value="ECO:0007669"/>
    <property type="project" value="InterPro"/>
</dbReference>
<dbReference type="Pfam" id="PF02844">
    <property type="entry name" value="GARS_N"/>
    <property type="match status" value="1"/>
</dbReference>
<feature type="domain" description="ATP-grasp" evidence="15">
    <location>
        <begin position="112"/>
        <end position="313"/>
    </location>
</feature>
<comment type="cofactor">
    <cofactor evidence="2">
        <name>Mg(2+)</name>
        <dbReference type="ChEBI" id="CHEBI:18420"/>
    </cofactor>
</comment>
<evidence type="ECO:0000256" key="4">
    <source>
        <dbReference type="ARBA" id="ARBA00013255"/>
    </source>
</evidence>
<accession>A0A9D1QQ11</accession>
<dbReference type="GO" id="GO:0004637">
    <property type="term" value="F:phosphoribosylamine-glycine ligase activity"/>
    <property type="evidence" value="ECO:0007669"/>
    <property type="project" value="UniProtKB-UniRule"/>
</dbReference>
<dbReference type="AlphaFoldDB" id="A0A9D1QQ11"/>
<dbReference type="InterPro" id="IPR037123">
    <property type="entry name" value="PRibGlycinamide_synth_C_sf"/>
</dbReference>
<evidence type="ECO:0000256" key="2">
    <source>
        <dbReference type="ARBA" id="ARBA00001946"/>
    </source>
</evidence>
<keyword evidence="9" id="KW-0464">Manganese</keyword>
<proteinExistence type="inferred from homology"/>
<dbReference type="Gene3D" id="3.30.470.20">
    <property type="entry name" value="ATP-grasp fold, B domain"/>
    <property type="match status" value="1"/>
</dbReference>